<dbReference type="GO" id="GO:0016853">
    <property type="term" value="F:isomerase activity"/>
    <property type="evidence" value="ECO:0007669"/>
    <property type="project" value="UniProtKB-KW"/>
</dbReference>
<protein>
    <recommendedName>
        <fullName evidence="5">Peptidyl-prolyl cis-trans isomerase</fullName>
        <ecNumber evidence="5">5.2.1.8</ecNumber>
    </recommendedName>
</protein>
<evidence type="ECO:0000256" key="1">
    <source>
        <dbReference type="ARBA" id="ARBA00000971"/>
    </source>
</evidence>
<dbReference type="InterPro" id="IPR046357">
    <property type="entry name" value="PPIase_dom_sf"/>
</dbReference>
<dbReference type="Pfam" id="PF00254">
    <property type="entry name" value="FKBP_C"/>
    <property type="match status" value="1"/>
</dbReference>
<evidence type="ECO:0000313" key="9">
    <source>
        <dbReference type="EMBL" id="GAA3963608.1"/>
    </source>
</evidence>
<keyword evidence="2 4" id="KW-0697">Rotamase</keyword>
<organism evidence="9 10">
    <name type="scientific">Gordonia caeni</name>
    <dbReference type="NCBI Taxonomy" id="1007097"/>
    <lineage>
        <taxon>Bacteria</taxon>
        <taxon>Bacillati</taxon>
        <taxon>Actinomycetota</taxon>
        <taxon>Actinomycetes</taxon>
        <taxon>Mycobacteriales</taxon>
        <taxon>Gordoniaceae</taxon>
        <taxon>Gordonia</taxon>
    </lineage>
</organism>
<evidence type="ECO:0000259" key="8">
    <source>
        <dbReference type="PROSITE" id="PS50059"/>
    </source>
</evidence>
<dbReference type="SUPFAM" id="SSF54534">
    <property type="entry name" value="FKBP-like"/>
    <property type="match status" value="1"/>
</dbReference>
<keyword evidence="3 4" id="KW-0413">Isomerase</keyword>
<evidence type="ECO:0000256" key="5">
    <source>
        <dbReference type="RuleBase" id="RU003915"/>
    </source>
</evidence>
<comment type="similarity">
    <text evidence="5">Belongs to the FKBP-type PPIase family.</text>
</comment>
<evidence type="ECO:0000256" key="7">
    <source>
        <dbReference type="SAM" id="SignalP"/>
    </source>
</evidence>
<feature type="region of interest" description="Disordered" evidence="6">
    <location>
        <begin position="26"/>
        <end position="53"/>
    </location>
</feature>
<evidence type="ECO:0000313" key="10">
    <source>
        <dbReference type="Proteomes" id="UP001418444"/>
    </source>
</evidence>
<feature type="domain" description="PPIase FKBP-type" evidence="8">
    <location>
        <begin position="105"/>
        <end position="192"/>
    </location>
</feature>
<comment type="catalytic activity">
    <reaction evidence="1 4 5">
        <text>[protein]-peptidylproline (omega=180) = [protein]-peptidylproline (omega=0)</text>
        <dbReference type="Rhea" id="RHEA:16237"/>
        <dbReference type="Rhea" id="RHEA-COMP:10747"/>
        <dbReference type="Rhea" id="RHEA-COMP:10748"/>
        <dbReference type="ChEBI" id="CHEBI:83833"/>
        <dbReference type="ChEBI" id="CHEBI:83834"/>
        <dbReference type="EC" id="5.2.1.8"/>
    </reaction>
</comment>
<evidence type="ECO:0000256" key="2">
    <source>
        <dbReference type="ARBA" id="ARBA00023110"/>
    </source>
</evidence>
<name>A0ABP7PCY0_9ACTN</name>
<dbReference type="EC" id="5.2.1.8" evidence="5"/>
<feature type="signal peptide" evidence="7">
    <location>
        <begin position="1"/>
        <end position="26"/>
    </location>
</feature>
<accession>A0ABP7PCY0</accession>
<dbReference type="PROSITE" id="PS50059">
    <property type="entry name" value="FKBP_PPIASE"/>
    <property type="match status" value="1"/>
</dbReference>
<dbReference type="Proteomes" id="UP001418444">
    <property type="component" value="Unassembled WGS sequence"/>
</dbReference>
<dbReference type="InterPro" id="IPR001179">
    <property type="entry name" value="PPIase_FKBP_dom"/>
</dbReference>
<reference evidence="10" key="1">
    <citation type="journal article" date="2019" name="Int. J. Syst. Evol. Microbiol.">
        <title>The Global Catalogue of Microorganisms (GCM) 10K type strain sequencing project: providing services to taxonomists for standard genome sequencing and annotation.</title>
        <authorList>
            <consortium name="The Broad Institute Genomics Platform"/>
            <consortium name="The Broad Institute Genome Sequencing Center for Infectious Disease"/>
            <person name="Wu L."/>
            <person name="Ma J."/>
        </authorList>
    </citation>
    <scope>NUCLEOTIDE SEQUENCE [LARGE SCALE GENOMIC DNA]</scope>
    <source>
        <strain evidence="10">JCM 16923</strain>
    </source>
</reference>
<dbReference type="RefSeq" id="WP_344784198.1">
    <property type="nucleotide sequence ID" value="NZ_BAAAZW010000007.1"/>
</dbReference>
<sequence>MTRKALMLLPAAACALLLAGCSSSDSDDTAASAETSPAAAATCPTAEPAADAQPEWTVQGTTGSVEVVGQTDTTAPRITVQAPFAVDETEVKTLQEGDGETVTADSMISVCYMGVDGRNGEIFDSAYQRGEAAEFSPGGVIPGFSKALVDQKVGSTVAVVIPSEDGYPQGTPDGSIQAGDTIVFALKILSAN</sequence>
<dbReference type="EMBL" id="BAAAZW010000007">
    <property type="protein sequence ID" value="GAA3963608.1"/>
    <property type="molecule type" value="Genomic_DNA"/>
</dbReference>
<evidence type="ECO:0000256" key="4">
    <source>
        <dbReference type="PROSITE-ProRule" id="PRU00277"/>
    </source>
</evidence>
<evidence type="ECO:0000256" key="3">
    <source>
        <dbReference type="ARBA" id="ARBA00023235"/>
    </source>
</evidence>
<proteinExistence type="inferred from homology"/>
<keyword evidence="10" id="KW-1185">Reference proteome</keyword>
<gene>
    <name evidence="9" type="ORF">GCM10022231_24850</name>
</gene>
<evidence type="ECO:0000256" key="6">
    <source>
        <dbReference type="SAM" id="MobiDB-lite"/>
    </source>
</evidence>
<comment type="caution">
    <text evidence="9">The sequence shown here is derived from an EMBL/GenBank/DDBJ whole genome shotgun (WGS) entry which is preliminary data.</text>
</comment>
<keyword evidence="7" id="KW-0732">Signal</keyword>
<dbReference type="Gene3D" id="3.10.50.40">
    <property type="match status" value="1"/>
</dbReference>
<dbReference type="PROSITE" id="PS51257">
    <property type="entry name" value="PROKAR_LIPOPROTEIN"/>
    <property type="match status" value="1"/>
</dbReference>
<feature type="chain" id="PRO_5046535157" description="Peptidyl-prolyl cis-trans isomerase" evidence="7">
    <location>
        <begin position="27"/>
        <end position="192"/>
    </location>
</feature>
<feature type="compositionally biased region" description="Low complexity" evidence="6">
    <location>
        <begin position="26"/>
        <end position="52"/>
    </location>
</feature>